<accession>A0A940S6W5</accession>
<dbReference type="Proteomes" id="UP000677537">
    <property type="component" value="Unassembled WGS sequence"/>
</dbReference>
<dbReference type="SMART" id="SM00829">
    <property type="entry name" value="PKS_ER"/>
    <property type="match status" value="1"/>
</dbReference>
<dbReference type="FunFam" id="3.40.50.720:FF:000121">
    <property type="entry name" value="Prostaglandin reductase 2"/>
    <property type="match status" value="1"/>
</dbReference>
<dbReference type="EMBL" id="JAGIZA010000003">
    <property type="protein sequence ID" value="MBP0492433.1"/>
    <property type="molecule type" value="Genomic_DNA"/>
</dbReference>
<dbReference type="Pfam" id="PF00107">
    <property type="entry name" value="ADH_zinc_N"/>
    <property type="match status" value="1"/>
</dbReference>
<dbReference type="Gene3D" id="3.40.50.720">
    <property type="entry name" value="NAD(P)-binding Rossmann-like Domain"/>
    <property type="match status" value="1"/>
</dbReference>
<dbReference type="CDD" id="cd05288">
    <property type="entry name" value="PGDH"/>
    <property type="match status" value="1"/>
</dbReference>
<organism evidence="3 4">
    <name type="scientific">Roseomonas indoligenes</name>
    <dbReference type="NCBI Taxonomy" id="2820811"/>
    <lineage>
        <taxon>Bacteria</taxon>
        <taxon>Pseudomonadati</taxon>
        <taxon>Pseudomonadota</taxon>
        <taxon>Alphaproteobacteria</taxon>
        <taxon>Acetobacterales</taxon>
        <taxon>Roseomonadaceae</taxon>
        <taxon>Roseomonas</taxon>
    </lineage>
</organism>
<dbReference type="AlphaFoldDB" id="A0A940S6W5"/>
<dbReference type="InterPro" id="IPR041694">
    <property type="entry name" value="ADH_N_2"/>
</dbReference>
<evidence type="ECO:0000256" key="1">
    <source>
        <dbReference type="ARBA" id="ARBA00023002"/>
    </source>
</evidence>
<sequence length="333" mass="35437">MAETNLRVLLRARPEGKVGPEHFEVKEEGLPSPRPGEALLRNRYLSLDPYMRGRMSARKSYAAPVEIGGVMVGQTVAEVVEDPTGTFRPGDIVLGGSGWQRFCCVPVAGLRKLNPEAAPLTTALGVLGMPGTTAWVGVTEMSPPKPGETYVVTAASGAVGGVAGQIAKRMGARVVGIAGGPEKCAFVTGELGFDACVDHKAPDFPELLAEACPDGIDGYFENVGGAVQKAAWPLMNEFGRMAFCGSIAEYEDKEPAPGPNLGQINRKKLSLRGFIVSDHPRAFVEWRRIGSRLVKDGSLKYREDVVKGLENAPEAFMGLLAGKNFGKLVIDLG</sequence>
<gene>
    <name evidence="3" type="ORF">J5Y10_06530</name>
</gene>
<protein>
    <submittedName>
        <fullName evidence="3">NADP-dependent oxidoreductase</fullName>
    </submittedName>
</protein>
<evidence type="ECO:0000259" key="2">
    <source>
        <dbReference type="SMART" id="SM00829"/>
    </source>
</evidence>
<keyword evidence="4" id="KW-1185">Reference proteome</keyword>
<dbReference type="SUPFAM" id="SSF50129">
    <property type="entry name" value="GroES-like"/>
    <property type="match status" value="2"/>
</dbReference>
<comment type="caution">
    <text evidence="3">The sequence shown here is derived from an EMBL/GenBank/DDBJ whole genome shotgun (WGS) entry which is preliminary data.</text>
</comment>
<dbReference type="SUPFAM" id="SSF51735">
    <property type="entry name" value="NAD(P)-binding Rossmann-fold domains"/>
    <property type="match status" value="1"/>
</dbReference>
<dbReference type="RefSeq" id="WP_209371979.1">
    <property type="nucleotide sequence ID" value="NZ_JAGIZA010000003.1"/>
</dbReference>
<evidence type="ECO:0000313" key="3">
    <source>
        <dbReference type="EMBL" id="MBP0492433.1"/>
    </source>
</evidence>
<dbReference type="PANTHER" id="PTHR43205">
    <property type="entry name" value="PROSTAGLANDIN REDUCTASE"/>
    <property type="match status" value="1"/>
</dbReference>
<dbReference type="GO" id="GO:0016628">
    <property type="term" value="F:oxidoreductase activity, acting on the CH-CH group of donors, NAD or NADP as acceptor"/>
    <property type="evidence" value="ECO:0007669"/>
    <property type="project" value="InterPro"/>
</dbReference>
<evidence type="ECO:0000313" key="4">
    <source>
        <dbReference type="Proteomes" id="UP000677537"/>
    </source>
</evidence>
<reference evidence="3" key="1">
    <citation type="submission" date="2021-03" db="EMBL/GenBank/DDBJ databases">
        <authorList>
            <person name="So Y."/>
        </authorList>
    </citation>
    <scope>NUCLEOTIDE SEQUENCE</scope>
    <source>
        <strain evidence="3">SG15</strain>
    </source>
</reference>
<dbReference type="InterPro" id="IPR020843">
    <property type="entry name" value="ER"/>
</dbReference>
<proteinExistence type="predicted"/>
<feature type="domain" description="Enoyl reductase (ER)" evidence="2">
    <location>
        <begin position="19"/>
        <end position="330"/>
    </location>
</feature>
<dbReference type="InterPro" id="IPR036291">
    <property type="entry name" value="NAD(P)-bd_dom_sf"/>
</dbReference>
<dbReference type="Gene3D" id="3.90.180.10">
    <property type="entry name" value="Medium-chain alcohol dehydrogenases, catalytic domain"/>
    <property type="match status" value="1"/>
</dbReference>
<keyword evidence="1" id="KW-0560">Oxidoreductase</keyword>
<name>A0A940S6W5_9PROT</name>
<dbReference type="PANTHER" id="PTHR43205:SF7">
    <property type="entry name" value="PROSTAGLANDIN REDUCTASE 1"/>
    <property type="match status" value="1"/>
</dbReference>
<dbReference type="InterPro" id="IPR045010">
    <property type="entry name" value="MDR_fam"/>
</dbReference>
<dbReference type="Pfam" id="PF16884">
    <property type="entry name" value="ADH_N_2"/>
    <property type="match status" value="1"/>
</dbReference>
<dbReference type="InterPro" id="IPR013149">
    <property type="entry name" value="ADH-like_C"/>
</dbReference>
<dbReference type="InterPro" id="IPR011032">
    <property type="entry name" value="GroES-like_sf"/>
</dbReference>